<evidence type="ECO:0000256" key="6">
    <source>
        <dbReference type="HAMAP-Rule" id="MF_01877"/>
    </source>
</evidence>
<dbReference type="PIRSF" id="PIRSF005917">
    <property type="entry name" value="MTase_YraL"/>
    <property type="match status" value="1"/>
</dbReference>
<evidence type="ECO:0000259" key="7">
    <source>
        <dbReference type="Pfam" id="PF00590"/>
    </source>
</evidence>
<evidence type="ECO:0000256" key="1">
    <source>
        <dbReference type="ARBA" id="ARBA00022490"/>
    </source>
</evidence>
<evidence type="ECO:0000256" key="3">
    <source>
        <dbReference type="ARBA" id="ARBA00022603"/>
    </source>
</evidence>
<dbReference type="EMBL" id="MFLL01000030">
    <property type="protein sequence ID" value="OGG68663.1"/>
    <property type="molecule type" value="Genomic_DNA"/>
</dbReference>
<dbReference type="InterPro" id="IPR000878">
    <property type="entry name" value="4pyrrol_Mease"/>
</dbReference>
<dbReference type="HAMAP" id="MF_01877">
    <property type="entry name" value="16SrRNA_methyltr_I"/>
    <property type="match status" value="1"/>
</dbReference>
<dbReference type="CDD" id="cd11648">
    <property type="entry name" value="RsmI"/>
    <property type="match status" value="1"/>
</dbReference>
<dbReference type="InterPro" id="IPR035996">
    <property type="entry name" value="4pyrrol_Methylase_sf"/>
</dbReference>
<protein>
    <recommendedName>
        <fullName evidence="6">Ribosomal RNA small subunit methyltransferase I</fullName>
        <ecNumber evidence="6">2.1.1.198</ecNumber>
    </recommendedName>
    <alternativeName>
        <fullName evidence="6">16S rRNA 2'-O-ribose C1402 methyltransferase</fullName>
    </alternativeName>
    <alternativeName>
        <fullName evidence="6">rRNA (cytidine-2'-O-)-methyltransferase RsmI</fullName>
    </alternativeName>
</protein>
<comment type="catalytic activity">
    <reaction evidence="6">
        <text>cytidine(1402) in 16S rRNA + S-adenosyl-L-methionine = 2'-O-methylcytidine(1402) in 16S rRNA + S-adenosyl-L-homocysteine + H(+)</text>
        <dbReference type="Rhea" id="RHEA:42924"/>
        <dbReference type="Rhea" id="RHEA-COMP:10285"/>
        <dbReference type="Rhea" id="RHEA-COMP:10286"/>
        <dbReference type="ChEBI" id="CHEBI:15378"/>
        <dbReference type="ChEBI" id="CHEBI:57856"/>
        <dbReference type="ChEBI" id="CHEBI:59789"/>
        <dbReference type="ChEBI" id="CHEBI:74495"/>
        <dbReference type="ChEBI" id="CHEBI:82748"/>
        <dbReference type="EC" id="2.1.1.198"/>
    </reaction>
</comment>
<reference evidence="8 9" key="1">
    <citation type="journal article" date="2016" name="Nat. Commun.">
        <title>Thousands of microbial genomes shed light on interconnected biogeochemical processes in an aquifer system.</title>
        <authorList>
            <person name="Anantharaman K."/>
            <person name="Brown C.T."/>
            <person name="Hug L.A."/>
            <person name="Sharon I."/>
            <person name="Castelle C.J."/>
            <person name="Probst A.J."/>
            <person name="Thomas B.C."/>
            <person name="Singh A."/>
            <person name="Wilkins M.J."/>
            <person name="Karaoz U."/>
            <person name="Brodie E.L."/>
            <person name="Williams K.H."/>
            <person name="Hubbard S.S."/>
            <person name="Banfield J.F."/>
        </authorList>
    </citation>
    <scope>NUCLEOTIDE SEQUENCE [LARGE SCALE GENOMIC DNA]</scope>
</reference>
<comment type="similarity">
    <text evidence="6">Belongs to the methyltransferase superfamily. RsmI family.</text>
</comment>
<organism evidence="8 9">
    <name type="scientific">Candidatus Kaiserbacteria bacterium RIFCSPHIGHO2_02_FULL_55_25</name>
    <dbReference type="NCBI Taxonomy" id="1798498"/>
    <lineage>
        <taxon>Bacteria</taxon>
        <taxon>Candidatus Kaiseribacteriota</taxon>
    </lineage>
</organism>
<evidence type="ECO:0000313" key="9">
    <source>
        <dbReference type="Proteomes" id="UP000176914"/>
    </source>
</evidence>
<dbReference type="InterPro" id="IPR014777">
    <property type="entry name" value="4pyrrole_Mease_sub1"/>
</dbReference>
<dbReference type="PANTHER" id="PTHR46111">
    <property type="entry name" value="RIBOSOMAL RNA SMALL SUBUNIT METHYLTRANSFERASE I"/>
    <property type="match status" value="1"/>
</dbReference>
<dbReference type="InterPro" id="IPR014776">
    <property type="entry name" value="4pyrrole_Mease_sub2"/>
</dbReference>
<dbReference type="PROSITE" id="PS01296">
    <property type="entry name" value="RSMI"/>
    <property type="match status" value="1"/>
</dbReference>
<dbReference type="GO" id="GO:0070677">
    <property type="term" value="F:rRNA (cytosine-2'-O-)-methyltransferase activity"/>
    <property type="evidence" value="ECO:0007669"/>
    <property type="project" value="UniProtKB-UniRule"/>
</dbReference>
<dbReference type="Pfam" id="PF00590">
    <property type="entry name" value="TP_methylase"/>
    <property type="match status" value="1"/>
</dbReference>
<comment type="function">
    <text evidence="6">Catalyzes the 2'-O-methylation of the ribose of cytidine 1402 (C1402) in 16S rRNA.</text>
</comment>
<dbReference type="InterPro" id="IPR018063">
    <property type="entry name" value="SAM_MeTrfase_RsmI_CS"/>
</dbReference>
<comment type="subcellular location">
    <subcellularLocation>
        <location evidence="6">Cytoplasm</location>
    </subcellularLocation>
</comment>
<dbReference type="Gene3D" id="3.30.950.10">
    <property type="entry name" value="Methyltransferase, Cobalt-precorrin-4 Transmethylase, Domain 2"/>
    <property type="match status" value="1"/>
</dbReference>
<keyword evidence="5 6" id="KW-0949">S-adenosyl-L-methionine</keyword>
<dbReference type="InterPro" id="IPR008189">
    <property type="entry name" value="rRNA_ssu_MeTfrase_I"/>
</dbReference>
<name>A0A1F6E4Q2_9BACT</name>
<dbReference type="AlphaFoldDB" id="A0A1F6E4Q2"/>
<dbReference type="Gene3D" id="3.40.1010.10">
    <property type="entry name" value="Cobalt-precorrin-4 Transmethylase, Domain 1"/>
    <property type="match status" value="1"/>
</dbReference>
<keyword evidence="3 6" id="KW-0489">Methyltransferase</keyword>
<dbReference type="SUPFAM" id="SSF53790">
    <property type="entry name" value="Tetrapyrrole methylase"/>
    <property type="match status" value="1"/>
</dbReference>
<dbReference type="EC" id="2.1.1.198" evidence="6"/>
<sequence>MSEVPEYPHGRLSIVATPIGNLGDMTFRGLWTLKECAAIYAEDTRVISKLLAHYGLRTPVFRLDAATETKKAAEIVERLERGEHISYVSDAGTPGISDPGARLVAYVREHLPEATIEALPGASSVTAALSIAGISGDAFTFLGFLPHKKGRQTALKKIAAGDIPVVLFESPHRILKLLKELETAAPKCKVTIGRELTKMHEEVVAGSPKVVAESLEKRKAVRGEFVVIVDNR</sequence>
<gene>
    <name evidence="6" type="primary">rsmI</name>
    <name evidence="8" type="ORF">A3C20_00550</name>
</gene>
<feature type="domain" description="Tetrapyrrole methylase" evidence="7">
    <location>
        <begin position="12"/>
        <end position="206"/>
    </location>
</feature>
<proteinExistence type="inferred from homology"/>
<dbReference type="PANTHER" id="PTHR46111:SF1">
    <property type="entry name" value="RIBOSOMAL RNA SMALL SUBUNIT METHYLTRANSFERASE I"/>
    <property type="match status" value="1"/>
</dbReference>
<keyword evidence="4 6" id="KW-0808">Transferase</keyword>
<keyword evidence="2 6" id="KW-0698">rRNA processing</keyword>
<dbReference type="GO" id="GO:0005737">
    <property type="term" value="C:cytoplasm"/>
    <property type="evidence" value="ECO:0007669"/>
    <property type="project" value="UniProtKB-SubCell"/>
</dbReference>
<comment type="caution">
    <text evidence="8">The sequence shown here is derived from an EMBL/GenBank/DDBJ whole genome shotgun (WGS) entry which is preliminary data.</text>
</comment>
<keyword evidence="1 6" id="KW-0963">Cytoplasm</keyword>
<dbReference type="Proteomes" id="UP000176914">
    <property type="component" value="Unassembled WGS sequence"/>
</dbReference>
<accession>A0A1F6E4Q2</accession>
<evidence type="ECO:0000256" key="4">
    <source>
        <dbReference type="ARBA" id="ARBA00022679"/>
    </source>
</evidence>
<evidence type="ECO:0000256" key="5">
    <source>
        <dbReference type="ARBA" id="ARBA00022691"/>
    </source>
</evidence>
<evidence type="ECO:0000256" key="2">
    <source>
        <dbReference type="ARBA" id="ARBA00022552"/>
    </source>
</evidence>
<dbReference type="NCBIfam" id="TIGR00096">
    <property type="entry name" value="16S rRNA (cytidine(1402)-2'-O)-methyltransferase"/>
    <property type="match status" value="1"/>
</dbReference>
<evidence type="ECO:0000313" key="8">
    <source>
        <dbReference type="EMBL" id="OGG68663.1"/>
    </source>
</evidence>